<accession>A0A5D0QU18</accession>
<organism evidence="1 2">
    <name type="scientific">Bizionia algoritergicola</name>
    <dbReference type="NCBI Taxonomy" id="291187"/>
    <lineage>
        <taxon>Bacteria</taxon>
        <taxon>Pseudomonadati</taxon>
        <taxon>Bacteroidota</taxon>
        <taxon>Flavobacteriia</taxon>
        <taxon>Flavobacteriales</taxon>
        <taxon>Flavobacteriaceae</taxon>
        <taxon>Bizionia</taxon>
    </lineage>
</organism>
<dbReference type="Proteomes" id="UP000324358">
    <property type="component" value="Unassembled WGS sequence"/>
</dbReference>
<sequence length="62" mass="7411">MIKFFRRIRQGLLNEGLPAGQAGKTSRYFKYTIGEIQFSPIRDYIWVEKNRKVIQRAVRYAM</sequence>
<evidence type="ECO:0000313" key="1">
    <source>
        <dbReference type="EMBL" id="TYB71928.1"/>
    </source>
</evidence>
<evidence type="ECO:0000313" key="2">
    <source>
        <dbReference type="Proteomes" id="UP000324358"/>
    </source>
</evidence>
<gene>
    <name evidence="1" type="ORF">ES675_12225</name>
</gene>
<keyword evidence="2" id="KW-1185">Reference proteome</keyword>
<dbReference type="EMBL" id="VSKL01000005">
    <property type="protein sequence ID" value="TYB71928.1"/>
    <property type="molecule type" value="Genomic_DNA"/>
</dbReference>
<dbReference type="OrthoDB" id="821805at2"/>
<proteinExistence type="predicted"/>
<protein>
    <submittedName>
        <fullName evidence="1">Uncharacterized protein</fullName>
    </submittedName>
</protein>
<dbReference type="AlphaFoldDB" id="A0A5D0QU18"/>
<reference evidence="1 2" key="1">
    <citation type="submission" date="2019-08" db="EMBL/GenBank/DDBJ databases">
        <title>Genomes of Antarctic Bizionia species.</title>
        <authorList>
            <person name="Bowman J.P."/>
        </authorList>
    </citation>
    <scope>NUCLEOTIDE SEQUENCE [LARGE SCALE GENOMIC DNA]</scope>
    <source>
        <strain evidence="1 2">APA-1</strain>
    </source>
</reference>
<name>A0A5D0QU18_9FLAO</name>
<comment type="caution">
    <text evidence="1">The sequence shown here is derived from an EMBL/GenBank/DDBJ whole genome shotgun (WGS) entry which is preliminary data.</text>
</comment>